<evidence type="ECO:0000313" key="1">
    <source>
        <dbReference type="EMBL" id="CAD7232157.1"/>
    </source>
</evidence>
<reference evidence="1" key="1">
    <citation type="submission" date="2020-11" db="EMBL/GenBank/DDBJ databases">
        <authorList>
            <person name="Tran Van P."/>
        </authorList>
    </citation>
    <scope>NUCLEOTIDE SEQUENCE</scope>
</reference>
<sequence length="179" mass="19799">MKIILSICCLLVIEIGQSQAVANKECKKLIMRNAAFLAKGCLPAVTVAIKNAEIKEDVFDTLQGIFNRAIDVTSGPQCMSQFVQYHQQLKQAGCNELAQIHEDNMNQIRMGQIFKKMTESFGTPENALATFREMNSATCEPNLTAFAQYTTQNLRAVCPLTSNAIEDYIKVSKTVGRGN</sequence>
<accession>A0A7R8WN84</accession>
<gene>
    <name evidence="1" type="ORF">CTOB1V02_LOCUS9998</name>
</gene>
<protein>
    <submittedName>
        <fullName evidence="1">Uncharacterized protein</fullName>
    </submittedName>
</protein>
<organism evidence="1">
    <name type="scientific">Cyprideis torosa</name>
    <dbReference type="NCBI Taxonomy" id="163714"/>
    <lineage>
        <taxon>Eukaryota</taxon>
        <taxon>Metazoa</taxon>
        <taxon>Ecdysozoa</taxon>
        <taxon>Arthropoda</taxon>
        <taxon>Crustacea</taxon>
        <taxon>Oligostraca</taxon>
        <taxon>Ostracoda</taxon>
        <taxon>Podocopa</taxon>
        <taxon>Podocopida</taxon>
        <taxon>Cytherocopina</taxon>
        <taxon>Cytheroidea</taxon>
        <taxon>Cytherideidae</taxon>
        <taxon>Cyprideis</taxon>
    </lineage>
</organism>
<proteinExistence type="predicted"/>
<dbReference type="EMBL" id="OB664311">
    <property type="protein sequence ID" value="CAD7232157.1"/>
    <property type="molecule type" value="Genomic_DNA"/>
</dbReference>
<dbReference type="AlphaFoldDB" id="A0A7R8WN84"/>
<name>A0A7R8WN84_9CRUS</name>